<evidence type="ECO:0000313" key="2">
    <source>
        <dbReference type="Proteomes" id="UP000054564"/>
    </source>
</evidence>
<dbReference type="EMBL" id="AJIL01000013">
    <property type="protein sequence ID" value="KNF04216.1"/>
    <property type="molecule type" value="Genomic_DNA"/>
</dbReference>
<dbReference type="PANTHER" id="PTHR33069">
    <property type="entry name" value="CHROMOSOME 7, WHOLE GENOME SHOTGUN SEQUENCE-RELATED"/>
    <property type="match status" value="1"/>
</dbReference>
<accession>A0A0L0VY73</accession>
<evidence type="ECO:0000313" key="1">
    <source>
        <dbReference type="EMBL" id="KNF04216.1"/>
    </source>
</evidence>
<protein>
    <submittedName>
        <fullName evidence="1">Uncharacterized protein</fullName>
    </submittedName>
</protein>
<dbReference type="Proteomes" id="UP000054564">
    <property type="component" value="Unassembled WGS sequence"/>
</dbReference>
<dbReference type="PANTHER" id="PTHR33069:SF3">
    <property type="entry name" value="DYNEIN HEAVY CHAIN TAIL DOMAIN-CONTAINING PROTEIN"/>
    <property type="match status" value="1"/>
</dbReference>
<proteinExistence type="predicted"/>
<dbReference type="STRING" id="1165861.A0A0L0VY73"/>
<organism evidence="1 2">
    <name type="scientific">Puccinia striiformis f. sp. tritici PST-78</name>
    <dbReference type="NCBI Taxonomy" id="1165861"/>
    <lineage>
        <taxon>Eukaryota</taxon>
        <taxon>Fungi</taxon>
        <taxon>Dikarya</taxon>
        <taxon>Basidiomycota</taxon>
        <taxon>Pucciniomycotina</taxon>
        <taxon>Pucciniomycetes</taxon>
        <taxon>Pucciniales</taxon>
        <taxon>Pucciniaceae</taxon>
        <taxon>Puccinia</taxon>
    </lineage>
</organism>
<name>A0A0L0VY73_9BASI</name>
<sequence>MAHQYSNWTNVQEFQQLSDLAVRGFKNLIREGGCRAIDRDDDDGLARLTQQSLVIAPWDIANCKGDRLLLDRLQSSLIPLLRQQVIRISLSPDPADSLEQTSKKLKLIIAVQPGLDHTLGQIRYAVNTLRVNSSDSSNRTNDQHLQDLKCFRLEGLYMLFETKLLPDIRDLLNHASVIFRRLKQNKQFSAKRTELEVTHNRKTGCVDSALKTIDAMIRWPERSDLDLVQHDWPGTWTSDHIAHLYDLINSRTRSKKSKKYLSSTPLGQPVIQLAKSLIPVVKLSRIFINKLTKRGINTKRLPFYTEMCSDQMKSLSELPGDVNHELNTMMTDLRLATSVGGTARLSFQLLQTVLKLEKRLQSSVDLLLERLVPLIPDTEGFPTQNYLKNWFGTWSIQFAQAILNHRAAVVIFTSHIM</sequence>
<comment type="caution">
    <text evidence="1">The sequence shown here is derived from an EMBL/GenBank/DDBJ whole genome shotgun (WGS) entry which is preliminary data.</text>
</comment>
<dbReference type="AlphaFoldDB" id="A0A0L0VY73"/>
<reference evidence="2" key="1">
    <citation type="submission" date="2014-03" db="EMBL/GenBank/DDBJ databases">
        <title>The Genome Sequence of Puccinia striiformis f. sp. tritici PST-78.</title>
        <authorList>
            <consortium name="The Broad Institute Genome Sequencing Platform"/>
            <person name="Cuomo C."/>
            <person name="Hulbert S."/>
            <person name="Chen X."/>
            <person name="Walker B."/>
            <person name="Young S.K."/>
            <person name="Zeng Q."/>
            <person name="Gargeya S."/>
            <person name="Fitzgerald M."/>
            <person name="Haas B."/>
            <person name="Abouelleil A."/>
            <person name="Alvarado L."/>
            <person name="Arachchi H.M."/>
            <person name="Berlin A.M."/>
            <person name="Chapman S.B."/>
            <person name="Goldberg J."/>
            <person name="Griggs A."/>
            <person name="Gujja S."/>
            <person name="Hansen M."/>
            <person name="Howarth C."/>
            <person name="Imamovic A."/>
            <person name="Larimer J."/>
            <person name="McCowan C."/>
            <person name="Montmayeur A."/>
            <person name="Murphy C."/>
            <person name="Neiman D."/>
            <person name="Pearson M."/>
            <person name="Priest M."/>
            <person name="Roberts A."/>
            <person name="Saif S."/>
            <person name="Shea T."/>
            <person name="Sisk P."/>
            <person name="Sykes S."/>
            <person name="Wortman J."/>
            <person name="Nusbaum C."/>
            <person name="Birren B."/>
        </authorList>
    </citation>
    <scope>NUCLEOTIDE SEQUENCE [LARGE SCALE GENOMIC DNA]</scope>
    <source>
        <strain evidence="2">race PST-78</strain>
    </source>
</reference>
<dbReference type="OrthoDB" id="2506958at2759"/>
<gene>
    <name evidence="1" type="ORF">PSTG_02566</name>
</gene>
<keyword evidence="2" id="KW-1185">Reference proteome</keyword>